<feature type="domain" description="PsbP C-terminal" evidence="3">
    <location>
        <begin position="186"/>
        <end position="322"/>
    </location>
</feature>
<dbReference type="InterPro" id="IPR002683">
    <property type="entry name" value="PsbP_C"/>
</dbReference>
<evidence type="ECO:0000256" key="2">
    <source>
        <dbReference type="SAM" id="Phobius"/>
    </source>
</evidence>
<evidence type="ECO:0000256" key="1">
    <source>
        <dbReference type="SAM" id="MobiDB-lite"/>
    </source>
</evidence>
<dbReference type="GO" id="GO:0009654">
    <property type="term" value="C:photosystem II oxygen evolving complex"/>
    <property type="evidence" value="ECO:0007669"/>
    <property type="project" value="InterPro"/>
</dbReference>
<sequence>MTGGDGARWNDEEQRWESGAADARRPPSVPLPPPAAAPVVPAAPAVPPEYPGAPAASDPYAEYAEHAEYAETGPGVAHVPTGSYNNLTGTYPKPASRSVRDRITPAAAGLAVAVLAAGAAGLWFTLGGADEGGRDDARGRAASAPAEEHGGPADPESGDGGDPAEIPSDASETASSDAPPPGYVTQDDAEGFRITVPEEWGERSEEGGAVFYKPFGGAELMQIFRVSEPGMTALGAVTAASEELSGRPGFEEVRVGAVDSPSGGEAAELVYAYDSDESGGRRQVVERVFTASDGRLYAVLVGAPDSQWPRHEEILERAVTDFDPYDSPF</sequence>
<feature type="region of interest" description="Disordered" evidence="1">
    <location>
        <begin position="134"/>
        <end position="189"/>
    </location>
</feature>
<comment type="caution">
    <text evidence="4">The sequence shown here is derived from an EMBL/GenBank/DDBJ whole genome shotgun (WGS) entry which is preliminary data.</text>
</comment>
<gene>
    <name evidence="4" type="ORF">ID875_13835</name>
</gene>
<dbReference type="InterPro" id="IPR016123">
    <property type="entry name" value="Mog1/PsbP_a/b/a-sand"/>
</dbReference>
<protein>
    <submittedName>
        <fullName evidence="4">Serine/arginine repetitive matrix protein 2</fullName>
    </submittedName>
</protein>
<dbReference type="SUPFAM" id="SSF55724">
    <property type="entry name" value="Mog1p/PsbP-like"/>
    <property type="match status" value="1"/>
</dbReference>
<name>A0A927GN63_STRGL</name>
<feature type="region of interest" description="Disordered" evidence="1">
    <location>
        <begin position="1"/>
        <end position="37"/>
    </location>
</feature>
<dbReference type="GO" id="GO:0019898">
    <property type="term" value="C:extrinsic component of membrane"/>
    <property type="evidence" value="ECO:0007669"/>
    <property type="project" value="InterPro"/>
</dbReference>
<feature type="compositionally biased region" description="Pro residues" evidence="1">
    <location>
        <begin position="27"/>
        <end position="36"/>
    </location>
</feature>
<dbReference type="Pfam" id="PF01789">
    <property type="entry name" value="PsbP"/>
    <property type="match status" value="1"/>
</dbReference>
<dbReference type="EMBL" id="JACWUS010000001">
    <property type="protein sequence ID" value="MBD2829115.1"/>
    <property type="molecule type" value="Genomic_DNA"/>
</dbReference>
<dbReference type="AlphaFoldDB" id="A0A927GN63"/>
<proteinExistence type="predicted"/>
<organism evidence="4">
    <name type="scientific">Streptomyces globisporus</name>
    <dbReference type="NCBI Taxonomy" id="1908"/>
    <lineage>
        <taxon>Bacteria</taxon>
        <taxon>Bacillati</taxon>
        <taxon>Actinomycetota</taxon>
        <taxon>Actinomycetes</taxon>
        <taxon>Kitasatosporales</taxon>
        <taxon>Streptomycetaceae</taxon>
        <taxon>Streptomyces</taxon>
    </lineage>
</organism>
<keyword evidence="2" id="KW-0472">Membrane</keyword>
<accession>A0A927GN63</accession>
<dbReference type="Gene3D" id="3.40.1000.10">
    <property type="entry name" value="Mog1/PsbP, alpha/beta/alpha sandwich"/>
    <property type="match status" value="1"/>
</dbReference>
<evidence type="ECO:0000259" key="3">
    <source>
        <dbReference type="Pfam" id="PF01789"/>
    </source>
</evidence>
<keyword evidence="2" id="KW-0812">Transmembrane</keyword>
<dbReference type="GO" id="GO:0015979">
    <property type="term" value="P:photosynthesis"/>
    <property type="evidence" value="ECO:0007669"/>
    <property type="project" value="InterPro"/>
</dbReference>
<reference evidence="4" key="1">
    <citation type="journal article" date="2020" name="PLoS ONE">
        <title>Isolation and characterization of Streptomyces bacteriophages and Streptomyces strains encoding biosynthetic arsenals: Streptomyces strains and phages for antibiotic discovery.</title>
        <authorList>
            <person name="Montano E.T."/>
            <person name="Nideffer J.F."/>
            <person name="Brumage L."/>
            <person name="Erb M."/>
            <person name="Derman A.I."/>
            <person name="Davis J.P."/>
            <person name="Estrada E."/>
            <person name="Fu S."/>
            <person name="Le D."/>
            <person name="Vuppala A."/>
            <person name="Tran C."/>
            <person name="Luterstein E."/>
            <person name="Lakkaraju S."/>
            <person name="Panchagnula S."/>
            <person name="Ren C."/>
            <person name="Doan J."/>
            <person name="Tran S."/>
            <person name="Soriano J."/>
            <person name="Fujita Y."/>
            <person name="Gutala P."/>
            <person name="Fujii Q."/>
            <person name="Lee M."/>
            <person name="Bui A."/>
            <person name="Villarreal C."/>
            <person name="Shing S.R."/>
            <person name="Kim S."/>
            <person name="Freeman D."/>
            <person name="Racha V."/>
            <person name="Ho A."/>
            <person name="Kumar P."/>
            <person name="Falah K."/>
            <person name="Dawson T."/>
            <person name="Enustun E."/>
            <person name="Prichard A."/>
            <person name="Gomez A."/>
            <person name="Khanna K."/>
            <person name="Trigg S."/>
            <person name="Fernandez L."/>
            <person name="Pogliano K."/>
            <person name="Pogliano J."/>
        </authorList>
    </citation>
    <scope>NUCLEOTIDE SEQUENCE</scope>
    <source>
        <strain evidence="4">QF2</strain>
    </source>
</reference>
<feature type="transmembrane region" description="Helical" evidence="2">
    <location>
        <begin position="103"/>
        <end position="124"/>
    </location>
</feature>
<keyword evidence="2" id="KW-1133">Transmembrane helix</keyword>
<dbReference type="GO" id="GO:0005509">
    <property type="term" value="F:calcium ion binding"/>
    <property type="evidence" value="ECO:0007669"/>
    <property type="project" value="InterPro"/>
</dbReference>
<evidence type="ECO:0000313" key="4">
    <source>
        <dbReference type="EMBL" id="MBD2829115.1"/>
    </source>
</evidence>